<dbReference type="RefSeq" id="WP_132074046.1">
    <property type="nucleotide sequence ID" value="NZ_SLUI01000001.1"/>
</dbReference>
<organism evidence="1 2">
    <name type="scientific">Anaerospora hongkongensis</name>
    <dbReference type="NCBI Taxonomy" id="244830"/>
    <lineage>
        <taxon>Bacteria</taxon>
        <taxon>Bacillati</taxon>
        <taxon>Bacillota</taxon>
        <taxon>Negativicutes</taxon>
        <taxon>Selenomonadales</taxon>
        <taxon>Sporomusaceae</taxon>
        <taxon>Anaerospora</taxon>
    </lineage>
</organism>
<dbReference type="OrthoDB" id="1681440at2"/>
<sequence length="679" mass="72187">MAQRLDTRVTPESLERNFEQLNRILDANAKTLTQFENVLSDEQKKRIAAMNEAIRKVNEFIEQRIKALNDYITELLISQQELAVNIDTEIRETIAAVEASINSTIDEVKNVDIPSIRNAIAEAEDILRGEIDEVKNVDLPNMQEGVNQAIAALDQAKVSHATFNDKVNELAQADGENRSLITQTANNISSVVGKLNQAPGAEDQYIAISSLKQTADSISTIVSANKSDADGKITNLTSQLTQTAGEISSVVAELDKDQPGYVSFTKIKQTTDGIASIVSANKSDADNKFQQQSSSITQNADSITAVVGKLNQAPGAASQYTAISSLKQQADSIASTVSANKTDTDGKLSQQASQITQTAGQISSVVTNLNTDPFTNVTQPYISFTKIKQTTDAIQATVSANKTDADGKVSTLNSQINAVPGQITAAVTSAKNDIATTQINPLTTRLAAVEIDVNGIHQTVVANKADADGKVSQQATRIDQLPDQINLAVTQSPTAPSNKMPNLANLRVSIEGLTSTVSNQAGQISAVNQKADSIQTTVASKASTADLQITNNSISAIVTELEKSPENCAYSAITALKDQIDLVSQGNDDLTGEIIVSRINLSPAGVKLKGRMIEIDGNTVISGNLDITGKLTASNLGALSGGVIGTLRTATTGARIEIKDNLIIVYDENNVIRVRMGVW</sequence>
<gene>
    <name evidence="1" type="ORF">EV210_101148</name>
</gene>
<reference evidence="1 2" key="1">
    <citation type="submission" date="2019-03" db="EMBL/GenBank/DDBJ databases">
        <title>Genomic Encyclopedia of Type Strains, Phase IV (KMG-IV): sequencing the most valuable type-strain genomes for metagenomic binning, comparative biology and taxonomic classification.</title>
        <authorList>
            <person name="Goeker M."/>
        </authorList>
    </citation>
    <scope>NUCLEOTIDE SEQUENCE [LARGE SCALE GENOMIC DNA]</scope>
    <source>
        <strain evidence="1 2">DSM 15969</strain>
    </source>
</reference>
<protein>
    <submittedName>
        <fullName evidence="1">Uncharacterized protein</fullName>
    </submittedName>
</protein>
<dbReference type="AlphaFoldDB" id="A0A4R1Q1Y3"/>
<keyword evidence="2" id="KW-1185">Reference proteome</keyword>
<evidence type="ECO:0000313" key="2">
    <source>
        <dbReference type="Proteomes" id="UP000295063"/>
    </source>
</evidence>
<dbReference type="EMBL" id="SLUI01000001">
    <property type="protein sequence ID" value="TCL39950.1"/>
    <property type="molecule type" value="Genomic_DNA"/>
</dbReference>
<dbReference type="Proteomes" id="UP000295063">
    <property type="component" value="Unassembled WGS sequence"/>
</dbReference>
<evidence type="ECO:0000313" key="1">
    <source>
        <dbReference type="EMBL" id="TCL39950.1"/>
    </source>
</evidence>
<accession>A0A4R1Q1Y3</accession>
<comment type="caution">
    <text evidence="1">The sequence shown here is derived from an EMBL/GenBank/DDBJ whole genome shotgun (WGS) entry which is preliminary data.</text>
</comment>
<proteinExistence type="predicted"/>
<name>A0A4R1Q1Y3_9FIRM</name>